<dbReference type="Proteomes" id="UP000719766">
    <property type="component" value="Unassembled WGS sequence"/>
</dbReference>
<feature type="compositionally biased region" description="Low complexity" evidence="1">
    <location>
        <begin position="209"/>
        <end position="260"/>
    </location>
</feature>
<protein>
    <recommendedName>
        <fullName evidence="4">Myb/SANT-like domain-containing protein</fullName>
    </recommendedName>
</protein>
<feature type="region of interest" description="Disordered" evidence="1">
    <location>
        <begin position="193"/>
        <end position="260"/>
    </location>
</feature>
<accession>A0A9P7AGJ0</accession>
<proteinExistence type="predicted"/>
<feature type="region of interest" description="Disordered" evidence="1">
    <location>
        <begin position="307"/>
        <end position="333"/>
    </location>
</feature>
<dbReference type="PANTHER" id="PTHR47584">
    <property type="match status" value="1"/>
</dbReference>
<dbReference type="AlphaFoldDB" id="A0A9P7AGJ0"/>
<evidence type="ECO:0000313" key="3">
    <source>
        <dbReference type="Proteomes" id="UP000719766"/>
    </source>
</evidence>
<organism evidence="2 3">
    <name type="scientific">Suillus plorans</name>
    <dbReference type="NCBI Taxonomy" id="116603"/>
    <lineage>
        <taxon>Eukaryota</taxon>
        <taxon>Fungi</taxon>
        <taxon>Dikarya</taxon>
        <taxon>Basidiomycota</taxon>
        <taxon>Agaricomycotina</taxon>
        <taxon>Agaricomycetes</taxon>
        <taxon>Agaricomycetidae</taxon>
        <taxon>Boletales</taxon>
        <taxon>Suillineae</taxon>
        <taxon>Suillaceae</taxon>
        <taxon>Suillus</taxon>
    </lineage>
</organism>
<dbReference type="OrthoDB" id="2690769at2759"/>
<dbReference type="EMBL" id="JABBWE010000063">
    <property type="protein sequence ID" value="KAG1788984.1"/>
    <property type="molecule type" value="Genomic_DNA"/>
</dbReference>
<evidence type="ECO:0000313" key="2">
    <source>
        <dbReference type="EMBL" id="KAG1788984.1"/>
    </source>
</evidence>
<dbReference type="InterPro" id="IPR045026">
    <property type="entry name" value="LIMYB"/>
</dbReference>
<evidence type="ECO:0008006" key="4">
    <source>
        <dbReference type="Google" id="ProtNLM"/>
    </source>
</evidence>
<dbReference type="PANTHER" id="PTHR47584:SF14">
    <property type="entry name" value="L10-INTERACTING MYB DOMAIN-CONTAINING PROTEIN-LIKE"/>
    <property type="match status" value="1"/>
</dbReference>
<gene>
    <name evidence="2" type="ORF">HD556DRAFT_1447457</name>
</gene>
<evidence type="ECO:0000256" key="1">
    <source>
        <dbReference type="SAM" id="MobiDB-lite"/>
    </source>
</evidence>
<sequence>MDYTTHLSLERRQRLFAGALAITATCAQYTTLLMAQPEVHQARVPHAQWNDGEIAALINYLYDHRSDAEGGGNFKTKVLADAADHINSDEDLAATQMGPPKTAKSVRNKWTLLKSTYHVIKKYRNQTGVHWGNENGGGIAGPAATAVWESYIQKNPLIRPFRTKGWEHYEKMQAIIPLGGARGQHAFRPGGVATPIANPDTEPGGTSDAAVPAGAVAGPSGSTTTDPHPTTTATAITSGSGSTSTATTTTTTTTTSTAATSAAATSAAATSAAAASSAATSNAGKCPHTEADMETMSFGSSHISMQPPSTTLVVSGPPSKKAWTPAQSQNSRHTKISSIARAAKITPAAAVVGMQGSINRMTDSFEAFMRGAVDDDNVTCAVRLLEGEDADIPPEQQALLVSVLGAKGNDHFLKFYVTMKNSVRRHAFVEKMIGQRVGEEAHDADADLDLDE</sequence>
<keyword evidence="3" id="KW-1185">Reference proteome</keyword>
<name>A0A9P7AGJ0_9AGAM</name>
<reference evidence="2" key="1">
    <citation type="journal article" date="2020" name="New Phytol.">
        <title>Comparative genomics reveals dynamic genome evolution in host specialist ectomycorrhizal fungi.</title>
        <authorList>
            <person name="Lofgren L.A."/>
            <person name="Nguyen N.H."/>
            <person name="Vilgalys R."/>
            <person name="Ruytinx J."/>
            <person name="Liao H.L."/>
            <person name="Branco S."/>
            <person name="Kuo A."/>
            <person name="LaButti K."/>
            <person name="Lipzen A."/>
            <person name="Andreopoulos W."/>
            <person name="Pangilinan J."/>
            <person name="Riley R."/>
            <person name="Hundley H."/>
            <person name="Na H."/>
            <person name="Barry K."/>
            <person name="Grigoriev I.V."/>
            <person name="Stajich J.E."/>
            <person name="Kennedy P.G."/>
        </authorList>
    </citation>
    <scope>NUCLEOTIDE SEQUENCE</scope>
    <source>
        <strain evidence="2">S12</strain>
    </source>
</reference>
<dbReference type="RefSeq" id="XP_041156131.1">
    <property type="nucleotide sequence ID" value="XM_041307273.1"/>
</dbReference>
<dbReference type="GeneID" id="64601037"/>
<comment type="caution">
    <text evidence="2">The sequence shown here is derived from an EMBL/GenBank/DDBJ whole genome shotgun (WGS) entry which is preliminary data.</text>
</comment>